<dbReference type="SFLD" id="SFLDG00358">
    <property type="entry name" value="Main_(cytGST)"/>
    <property type="match status" value="1"/>
</dbReference>
<dbReference type="PANTHER" id="PTHR42673:SF4">
    <property type="entry name" value="MALEYLACETOACETATE ISOMERASE"/>
    <property type="match status" value="1"/>
</dbReference>
<evidence type="ECO:0000313" key="3">
    <source>
        <dbReference type="EMBL" id="KAF7702591.1"/>
    </source>
</evidence>
<dbReference type="Pfam" id="PF13409">
    <property type="entry name" value="GST_N_2"/>
    <property type="match status" value="1"/>
</dbReference>
<dbReference type="Gene3D" id="1.20.1050.10">
    <property type="match status" value="1"/>
</dbReference>
<dbReference type="InterPro" id="IPR010987">
    <property type="entry name" value="Glutathione-S-Trfase_C-like"/>
</dbReference>
<organism evidence="3 4">
    <name type="scientific">Silurus meridionalis</name>
    <name type="common">Southern catfish</name>
    <name type="synonym">Silurus soldatovi meridionalis</name>
    <dbReference type="NCBI Taxonomy" id="175797"/>
    <lineage>
        <taxon>Eukaryota</taxon>
        <taxon>Metazoa</taxon>
        <taxon>Chordata</taxon>
        <taxon>Craniata</taxon>
        <taxon>Vertebrata</taxon>
        <taxon>Euteleostomi</taxon>
        <taxon>Actinopterygii</taxon>
        <taxon>Neopterygii</taxon>
        <taxon>Teleostei</taxon>
        <taxon>Ostariophysi</taxon>
        <taxon>Siluriformes</taxon>
        <taxon>Siluridae</taxon>
        <taxon>Silurus</taxon>
    </lineage>
</organism>
<dbReference type="Pfam" id="PF00043">
    <property type="entry name" value="GST_C"/>
    <property type="match status" value="1"/>
</dbReference>
<dbReference type="PROSITE" id="PS50405">
    <property type="entry name" value="GST_CTER"/>
    <property type="match status" value="1"/>
</dbReference>
<accession>A0A8T0BAE7</accession>
<dbReference type="InterPro" id="IPR004045">
    <property type="entry name" value="Glutathione_S-Trfase_N"/>
</dbReference>
<evidence type="ECO:0000259" key="1">
    <source>
        <dbReference type="PROSITE" id="PS50404"/>
    </source>
</evidence>
<dbReference type="PROSITE" id="PS50404">
    <property type="entry name" value="GST_NTER"/>
    <property type="match status" value="1"/>
</dbReference>
<evidence type="ECO:0000313" key="4">
    <source>
        <dbReference type="Proteomes" id="UP000606274"/>
    </source>
</evidence>
<name>A0A8T0BAE7_SILME</name>
<feature type="domain" description="GST C-terminal" evidence="2">
    <location>
        <begin position="92"/>
        <end position="183"/>
    </location>
</feature>
<dbReference type="AlphaFoldDB" id="A0A8T0BAE7"/>
<gene>
    <name evidence="3" type="ORF">HF521_001874</name>
</gene>
<dbReference type="InterPro" id="IPR036249">
    <property type="entry name" value="Thioredoxin-like_sf"/>
</dbReference>
<dbReference type="PANTHER" id="PTHR42673">
    <property type="entry name" value="MALEYLACETOACETATE ISOMERASE"/>
    <property type="match status" value="1"/>
</dbReference>
<dbReference type="GO" id="GO:0005739">
    <property type="term" value="C:mitochondrion"/>
    <property type="evidence" value="ECO:0007669"/>
    <property type="project" value="TreeGrafter"/>
</dbReference>
<dbReference type="FunFam" id="3.40.30.10:FF:000221">
    <property type="entry name" value="Glutathione S-transferase rho"/>
    <property type="match status" value="1"/>
</dbReference>
<dbReference type="SUPFAM" id="SSF47616">
    <property type="entry name" value="GST C-terminal domain-like"/>
    <property type="match status" value="1"/>
</dbReference>
<feature type="domain" description="GST N-terminal" evidence="1">
    <location>
        <begin position="3"/>
        <end position="85"/>
    </location>
</feature>
<proteinExistence type="predicted"/>
<dbReference type="EMBL" id="JABFDY010000010">
    <property type="protein sequence ID" value="KAF7702591.1"/>
    <property type="molecule type" value="Genomic_DNA"/>
</dbReference>
<dbReference type="SFLD" id="SFLDS00019">
    <property type="entry name" value="Glutathione_Transferase_(cytos"/>
    <property type="match status" value="1"/>
</dbReference>
<dbReference type="GO" id="GO:0006749">
    <property type="term" value="P:glutathione metabolic process"/>
    <property type="evidence" value="ECO:0007669"/>
    <property type="project" value="TreeGrafter"/>
</dbReference>
<dbReference type="CDD" id="cd00570">
    <property type="entry name" value="GST_N_family"/>
    <property type="match status" value="1"/>
</dbReference>
<reference evidence="3" key="1">
    <citation type="submission" date="2020-08" db="EMBL/GenBank/DDBJ databases">
        <title>Chromosome-level assembly of Southern catfish (Silurus meridionalis) provides insights into visual adaptation to the nocturnal and benthic lifestyles.</title>
        <authorList>
            <person name="Zhang Y."/>
            <person name="Wang D."/>
            <person name="Peng Z."/>
        </authorList>
    </citation>
    <scope>NUCLEOTIDE SEQUENCE</scope>
    <source>
        <strain evidence="3">SWU-2019-XX</strain>
        <tissue evidence="3">Muscle</tissue>
    </source>
</reference>
<dbReference type="InterPro" id="IPR036282">
    <property type="entry name" value="Glutathione-S-Trfase_C_sf"/>
</dbReference>
<dbReference type="GO" id="GO:0006559">
    <property type="term" value="P:L-phenylalanine catabolic process"/>
    <property type="evidence" value="ECO:0007669"/>
    <property type="project" value="TreeGrafter"/>
</dbReference>
<dbReference type="InterPro" id="IPR040079">
    <property type="entry name" value="Glutathione_S-Trfase"/>
</dbReference>
<evidence type="ECO:0008006" key="5">
    <source>
        <dbReference type="Google" id="ProtNLM"/>
    </source>
</evidence>
<comment type="caution">
    <text evidence="3">The sequence shown here is derived from an EMBL/GenBank/DDBJ whole genome shotgun (WGS) entry which is preliminary data.</text>
</comment>
<dbReference type="InterPro" id="IPR004046">
    <property type="entry name" value="GST_C"/>
</dbReference>
<dbReference type="Proteomes" id="UP000606274">
    <property type="component" value="Unassembled WGS sequence"/>
</dbReference>
<dbReference type="SUPFAM" id="SSF52833">
    <property type="entry name" value="Thioredoxin-like"/>
    <property type="match status" value="1"/>
</dbReference>
<evidence type="ECO:0000259" key="2">
    <source>
        <dbReference type="PROSITE" id="PS50405"/>
    </source>
</evidence>
<dbReference type="GO" id="GO:0016034">
    <property type="term" value="F:maleylacetoacetate isomerase activity"/>
    <property type="evidence" value="ECO:0007669"/>
    <property type="project" value="TreeGrafter"/>
</dbReference>
<keyword evidence="4" id="KW-1185">Reference proteome</keyword>
<sequence>MAEDMMLFWGSGSPPCWRVMIALEEKNLQGFHHKLLSFDKGEHKSEEVMKLNPRGQLPVFKHGDVVINESMAVCMYLENQFQSQGTRLIPGDVKEQALVLQRVFESSTLQQKMYESVFYDHFVPEPERLESALKRKMENLKTELALWDGYLQLMGKGSFLAGKNFSMADVMFFPSLLSSHGLG</sequence>
<dbReference type="GO" id="GO:0004364">
    <property type="term" value="F:glutathione transferase activity"/>
    <property type="evidence" value="ECO:0007669"/>
    <property type="project" value="TreeGrafter"/>
</dbReference>
<protein>
    <recommendedName>
        <fullName evidence="5">Glutathione transferase</fullName>
    </recommendedName>
</protein>
<dbReference type="CDD" id="cd00299">
    <property type="entry name" value="GST_C_family"/>
    <property type="match status" value="1"/>
</dbReference>
<dbReference type="Gene3D" id="3.40.30.10">
    <property type="entry name" value="Glutaredoxin"/>
    <property type="match status" value="1"/>
</dbReference>